<dbReference type="InterPro" id="IPR036910">
    <property type="entry name" value="HMG_box_dom_sf"/>
</dbReference>
<dbReference type="RefSeq" id="XP_002291766.1">
    <property type="nucleotide sequence ID" value="XM_002291730.1"/>
</dbReference>
<sequence length="219" mass="24787">MVVTPTSTERKRPVKISNKKFPSAYNLFFQYLKIVDMSSVDDPTSSRLGLEDIDASSSRMVASEDELNRYRKKVIKRTLADGFCRKTTADVSSLMGMDFAEMSKHISKKWNAADTTTKTIFRALAKEHRASHQQNVYDSYKASSDRFLVAPNSFHEVEKPSTDSVSANAVASCSNPSDNERIEVDFNQEIWTPFSFNGDDDNEMSNQELCRMVSGFDWS</sequence>
<dbReference type="PaxDb" id="35128-Thaps7519"/>
<dbReference type="KEGG" id="tps:THAPSDRAFT_7519"/>
<accession>B8C6R6</accession>
<organism evidence="1 2">
    <name type="scientific">Thalassiosira pseudonana</name>
    <name type="common">Marine diatom</name>
    <name type="synonym">Cyclotella nana</name>
    <dbReference type="NCBI Taxonomy" id="35128"/>
    <lineage>
        <taxon>Eukaryota</taxon>
        <taxon>Sar</taxon>
        <taxon>Stramenopiles</taxon>
        <taxon>Ochrophyta</taxon>
        <taxon>Bacillariophyta</taxon>
        <taxon>Coscinodiscophyceae</taxon>
        <taxon>Thalassiosirophycidae</taxon>
        <taxon>Thalassiosirales</taxon>
        <taxon>Thalassiosiraceae</taxon>
        <taxon>Thalassiosira</taxon>
    </lineage>
</organism>
<dbReference type="AlphaFoldDB" id="B8C6R6"/>
<dbReference type="InParanoid" id="B8C6R6"/>
<keyword evidence="2" id="KW-1185">Reference proteome</keyword>
<dbReference type="EMBL" id="CM000644">
    <property type="protein sequence ID" value="EED90617.1"/>
    <property type="molecule type" value="Genomic_DNA"/>
</dbReference>
<evidence type="ECO:0000313" key="2">
    <source>
        <dbReference type="Proteomes" id="UP000001449"/>
    </source>
</evidence>
<dbReference type="Proteomes" id="UP000001449">
    <property type="component" value="Chromosome 8"/>
</dbReference>
<gene>
    <name evidence="1" type="ORF">THAPSDRAFT_7519</name>
</gene>
<reference evidence="1 2" key="1">
    <citation type="journal article" date="2004" name="Science">
        <title>The genome of the diatom Thalassiosira pseudonana: ecology, evolution, and metabolism.</title>
        <authorList>
            <person name="Armbrust E.V."/>
            <person name="Berges J.A."/>
            <person name="Bowler C."/>
            <person name="Green B.R."/>
            <person name="Martinez D."/>
            <person name="Putnam N.H."/>
            <person name="Zhou S."/>
            <person name="Allen A.E."/>
            <person name="Apt K.E."/>
            <person name="Bechner M."/>
            <person name="Brzezinski M.A."/>
            <person name="Chaal B.K."/>
            <person name="Chiovitti A."/>
            <person name="Davis A.K."/>
            <person name="Demarest M.S."/>
            <person name="Detter J.C."/>
            <person name="Glavina T."/>
            <person name="Goodstein D."/>
            <person name="Hadi M.Z."/>
            <person name="Hellsten U."/>
            <person name="Hildebrand M."/>
            <person name="Jenkins B.D."/>
            <person name="Jurka J."/>
            <person name="Kapitonov V.V."/>
            <person name="Kroger N."/>
            <person name="Lau W.W."/>
            <person name="Lane T.W."/>
            <person name="Larimer F.W."/>
            <person name="Lippmeier J.C."/>
            <person name="Lucas S."/>
            <person name="Medina M."/>
            <person name="Montsant A."/>
            <person name="Obornik M."/>
            <person name="Parker M.S."/>
            <person name="Palenik B."/>
            <person name="Pazour G.J."/>
            <person name="Richardson P.M."/>
            <person name="Rynearson T.A."/>
            <person name="Saito M.A."/>
            <person name="Schwartz D.C."/>
            <person name="Thamatrakoln K."/>
            <person name="Valentin K."/>
            <person name="Vardi A."/>
            <person name="Wilkerson F.P."/>
            <person name="Rokhsar D.S."/>
        </authorList>
    </citation>
    <scope>NUCLEOTIDE SEQUENCE [LARGE SCALE GENOMIC DNA]</scope>
    <source>
        <strain evidence="1 2">CCMP1335</strain>
    </source>
</reference>
<dbReference type="GeneID" id="7450143"/>
<name>B8C6R6_THAPS</name>
<dbReference type="HOGENOM" id="CLU_1263833_0_0_1"/>
<dbReference type="Gene3D" id="1.10.30.10">
    <property type="entry name" value="High mobility group box domain"/>
    <property type="match status" value="1"/>
</dbReference>
<proteinExistence type="predicted"/>
<dbReference type="SUPFAM" id="SSF47095">
    <property type="entry name" value="HMG-box"/>
    <property type="match status" value="1"/>
</dbReference>
<protein>
    <submittedName>
        <fullName evidence="1">Uncharacterized protein</fullName>
    </submittedName>
</protein>
<evidence type="ECO:0000313" key="1">
    <source>
        <dbReference type="EMBL" id="EED90617.1"/>
    </source>
</evidence>
<reference evidence="1 2" key="2">
    <citation type="journal article" date="2008" name="Nature">
        <title>The Phaeodactylum genome reveals the evolutionary history of diatom genomes.</title>
        <authorList>
            <person name="Bowler C."/>
            <person name="Allen A.E."/>
            <person name="Badger J.H."/>
            <person name="Grimwood J."/>
            <person name="Jabbari K."/>
            <person name="Kuo A."/>
            <person name="Maheswari U."/>
            <person name="Martens C."/>
            <person name="Maumus F."/>
            <person name="Otillar R.P."/>
            <person name="Rayko E."/>
            <person name="Salamov A."/>
            <person name="Vandepoele K."/>
            <person name="Beszteri B."/>
            <person name="Gruber A."/>
            <person name="Heijde M."/>
            <person name="Katinka M."/>
            <person name="Mock T."/>
            <person name="Valentin K."/>
            <person name="Verret F."/>
            <person name="Berges J.A."/>
            <person name="Brownlee C."/>
            <person name="Cadoret J.P."/>
            <person name="Chiovitti A."/>
            <person name="Choi C.J."/>
            <person name="Coesel S."/>
            <person name="De Martino A."/>
            <person name="Detter J.C."/>
            <person name="Durkin C."/>
            <person name="Falciatore A."/>
            <person name="Fournet J."/>
            <person name="Haruta M."/>
            <person name="Huysman M.J."/>
            <person name="Jenkins B.D."/>
            <person name="Jiroutova K."/>
            <person name="Jorgensen R.E."/>
            <person name="Joubert Y."/>
            <person name="Kaplan A."/>
            <person name="Kroger N."/>
            <person name="Kroth P.G."/>
            <person name="La Roche J."/>
            <person name="Lindquist E."/>
            <person name="Lommer M."/>
            <person name="Martin-Jezequel V."/>
            <person name="Lopez P.J."/>
            <person name="Lucas S."/>
            <person name="Mangogna M."/>
            <person name="McGinnis K."/>
            <person name="Medlin L.K."/>
            <person name="Montsant A."/>
            <person name="Oudot-Le Secq M.P."/>
            <person name="Napoli C."/>
            <person name="Obornik M."/>
            <person name="Parker M.S."/>
            <person name="Petit J.L."/>
            <person name="Porcel B.M."/>
            <person name="Poulsen N."/>
            <person name="Robison M."/>
            <person name="Rychlewski L."/>
            <person name="Rynearson T.A."/>
            <person name="Schmutz J."/>
            <person name="Shapiro H."/>
            <person name="Siaut M."/>
            <person name="Stanley M."/>
            <person name="Sussman M.R."/>
            <person name="Taylor A.R."/>
            <person name="Vardi A."/>
            <person name="von Dassow P."/>
            <person name="Vyverman W."/>
            <person name="Willis A."/>
            <person name="Wyrwicz L.S."/>
            <person name="Rokhsar D.S."/>
            <person name="Weissenbach J."/>
            <person name="Armbrust E.V."/>
            <person name="Green B.R."/>
            <person name="Van de Peer Y."/>
            <person name="Grigoriev I.V."/>
        </authorList>
    </citation>
    <scope>NUCLEOTIDE SEQUENCE [LARGE SCALE GENOMIC DNA]</scope>
    <source>
        <strain evidence="1 2">CCMP1335</strain>
    </source>
</reference>